<dbReference type="GO" id="GO:0016413">
    <property type="term" value="F:O-acetyltransferase activity"/>
    <property type="evidence" value="ECO:0007669"/>
    <property type="project" value="TreeGrafter"/>
</dbReference>
<comment type="similarity">
    <text evidence="2">Belongs to the acyltransferase 3 family.</text>
</comment>
<feature type="transmembrane region" description="Helical" evidence="7">
    <location>
        <begin position="283"/>
        <end position="302"/>
    </location>
</feature>
<evidence type="ECO:0000256" key="5">
    <source>
        <dbReference type="ARBA" id="ARBA00022989"/>
    </source>
</evidence>
<evidence type="ECO:0000256" key="2">
    <source>
        <dbReference type="ARBA" id="ARBA00007400"/>
    </source>
</evidence>
<accession>A0A1I0C004</accession>
<evidence type="ECO:0000313" key="9">
    <source>
        <dbReference type="EMBL" id="SET12603.1"/>
    </source>
</evidence>
<dbReference type="Proteomes" id="UP000198508">
    <property type="component" value="Unassembled WGS sequence"/>
</dbReference>
<feature type="transmembrane region" description="Helical" evidence="7">
    <location>
        <begin position="51"/>
        <end position="68"/>
    </location>
</feature>
<evidence type="ECO:0000256" key="6">
    <source>
        <dbReference type="ARBA" id="ARBA00023136"/>
    </source>
</evidence>
<keyword evidence="3" id="KW-1003">Cell membrane</keyword>
<dbReference type="PANTHER" id="PTHR40074">
    <property type="entry name" value="O-ACETYLTRANSFERASE WECH"/>
    <property type="match status" value="1"/>
</dbReference>
<feature type="transmembrane region" description="Helical" evidence="7">
    <location>
        <begin position="163"/>
        <end position="181"/>
    </location>
</feature>
<evidence type="ECO:0000256" key="7">
    <source>
        <dbReference type="SAM" id="Phobius"/>
    </source>
</evidence>
<reference evidence="10" key="1">
    <citation type="submission" date="2016-10" db="EMBL/GenBank/DDBJ databases">
        <authorList>
            <person name="Varghese N."/>
            <person name="Submissions S."/>
        </authorList>
    </citation>
    <scope>NUCLEOTIDE SEQUENCE [LARGE SCALE GENOMIC DNA]</scope>
    <source>
        <strain evidence="10">NLAE-zl-G277</strain>
    </source>
</reference>
<name>A0A1I0C004_9FIRM</name>
<feature type="transmembrane region" description="Helical" evidence="7">
    <location>
        <begin position="132"/>
        <end position="156"/>
    </location>
</feature>
<comment type="subcellular location">
    <subcellularLocation>
        <location evidence="1">Cell membrane</location>
        <topology evidence="1">Multi-pass membrane protein</topology>
    </subcellularLocation>
</comment>
<sequence length="352" mass="39494">MERAHEREYDLLRVICCAAVVVLHTGSIYLAGWQPGMPAANRTAAALMQSLTRDAVPLFVMLSGAFLLPDPKSRDFRQFYRKSWKKMGIPTLVFSALYVAYAYAVLLAKIYIKHTAGTDQLGQPLIMWLNGVPYFHMWFMYMLAGLYAVTPVLASLKQRMGELAWLAAGVFCTLAGMALSARTALPWYLQWLLYLGYFMMGAHIRCHFRKKGGNPLRNGYLCAGLLCLAAAACLFHRKLWYGILPRYEVIHPLSGLIVLSSMLVFAGFAGRRVTVDLSRQSRLTFYLYLFHGGVLSFLDILMRNVFSWQPGIPQMLFAALLTWLISLALSAACGTYIRPGARGKGDGRAHRR</sequence>
<keyword evidence="10" id="KW-1185">Reference proteome</keyword>
<dbReference type="InterPro" id="IPR002656">
    <property type="entry name" value="Acyl_transf_3_dom"/>
</dbReference>
<feature type="domain" description="Acyltransferase 3" evidence="8">
    <location>
        <begin position="8"/>
        <end position="330"/>
    </location>
</feature>
<organism evidence="9 10">
    <name type="scientific">Enterocloster lavalensis</name>
    <dbReference type="NCBI Taxonomy" id="460384"/>
    <lineage>
        <taxon>Bacteria</taxon>
        <taxon>Bacillati</taxon>
        <taxon>Bacillota</taxon>
        <taxon>Clostridia</taxon>
        <taxon>Lachnospirales</taxon>
        <taxon>Lachnospiraceae</taxon>
        <taxon>Enterocloster</taxon>
    </lineage>
</organism>
<keyword evidence="9" id="KW-0012">Acyltransferase</keyword>
<dbReference type="RefSeq" id="WP_092360822.1">
    <property type="nucleotide sequence ID" value="NZ_DAINWJ010000030.1"/>
</dbReference>
<keyword evidence="6 7" id="KW-0472">Membrane</keyword>
<gene>
    <name evidence="9" type="ORF">SAMN05216313_102218</name>
</gene>
<dbReference type="AlphaFoldDB" id="A0A1I0C004"/>
<feature type="transmembrane region" description="Helical" evidence="7">
    <location>
        <begin position="218"/>
        <end position="237"/>
    </location>
</feature>
<evidence type="ECO:0000256" key="1">
    <source>
        <dbReference type="ARBA" id="ARBA00004651"/>
    </source>
</evidence>
<evidence type="ECO:0000313" key="10">
    <source>
        <dbReference type="Proteomes" id="UP000198508"/>
    </source>
</evidence>
<evidence type="ECO:0000256" key="4">
    <source>
        <dbReference type="ARBA" id="ARBA00022692"/>
    </source>
</evidence>
<evidence type="ECO:0000259" key="8">
    <source>
        <dbReference type="Pfam" id="PF01757"/>
    </source>
</evidence>
<keyword evidence="4 7" id="KW-0812">Transmembrane</keyword>
<dbReference type="GO" id="GO:0005886">
    <property type="term" value="C:plasma membrane"/>
    <property type="evidence" value="ECO:0007669"/>
    <property type="project" value="UniProtKB-SubCell"/>
</dbReference>
<dbReference type="GO" id="GO:0009246">
    <property type="term" value="P:enterobacterial common antigen biosynthetic process"/>
    <property type="evidence" value="ECO:0007669"/>
    <property type="project" value="TreeGrafter"/>
</dbReference>
<feature type="transmembrane region" description="Helical" evidence="7">
    <location>
        <begin position="249"/>
        <end position="271"/>
    </location>
</feature>
<keyword evidence="9" id="KW-0808">Transferase</keyword>
<proteinExistence type="inferred from homology"/>
<keyword evidence="5 7" id="KW-1133">Transmembrane helix</keyword>
<feature type="transmembrane region" description="Helical" evidence="7">
    <location>
        <begin position="314"/>
        <end position="337"/>
    </location>
</feature>
<protein>
    <submittedName>
        <fullName evidence="9">Surface polysaccharide O-acyltransferase, integral membrane enzyme</fullName>
    </submittedName>
</protein>
<dbReference type="PANTHER" id="PTHR40074:SF2">
    <property type="entry name" value="O-ACETYLTRANSFERASE WECH"/>
    <property type="match status" value="1"/>
</dbReference>
<dbReference type="Pfam" id="PF01757">
    <property type="entry name" value="Acyl_transf_3"/>
    <property type="match status" value="1"/>
</dbReference>
<feature type="transmembrane region" description="Helical" evidence="7">
    <location>
        <begin position="12"/>
        <end position="31"/>
    </location>
</feature>
<feature type="transmembrane region" description="Helical" evidence="7">
    <location>
        <begin position="89"/>
        <end position="112"/>
    </location>
</feature>
<dbReference type="EMBL" id="FOIM01000002">
    <property type="protein sequence ID" value="SET12603.1"/>
    <property type="molecule type" value="Genomic_DNA"/>
</dbReference>
<evidence type="ECO:0000256" key="3">
    <source>
        <dbReference type="ARBA" id="ARBA00022475"/>
    </source>
</evidence>
<dbReference type="STRING" id="460384.SAMN05216313_102218"/>
<feature type="transmembrane region" description="Helical" evidence="7">
    <location>
        <begin position="187"/>
        <end position="206"/>
    </location>
</feature>